<dbReference type="PROSITE" id="PS51841">
    <property type="entry name" value="LTD"/>
    <property type="match status" value="1"/>
</dbReference>
<dbReference type="AlphaFoldDB" id="A0A381RFL5"/>
<proteinExistence type="predicted"/>
<dbReference type="PANTHER" id="PTHR40050">
    <property type="entry name" value="INNER SPORE COAT PROTEIN H"/>
    <property type="match status" value="1"/>
</dbReference>
<dbReference type="SUPFAM" id="SSF74853">
    <property type="entry name" value="Lamin A/C globular tail domain"/>
    <property type="match status" value="1"/>
</dbReference>
<evidence type="ECO:0000259" key="1">
    <source>
        <dbReference type="PROSITE" id="PS51841"/>
    </source>
</evidence>
<dbReference type="NCBIfam" id="TIGR04183">
    <property type="entry name" value="Por_Secre_tail"/>
    <property type="match status" value="1"/>
</dbReference>
<dbReference type="Pfam" id="PF08757">
    <property type="entry name" value="CotH"/>
    <property type="match status" value="1"/>
</dbReference>
<dbReference type="InterPro" id="IPR036415">
    <property type="entry name" value="Lamin_tail_dom_sf"/>
</dbReference>
<accession>A0A381RFL5</accession>
<dbReference type="InterPro" id="IPR026444">
    <property type="entry name" value="Secre_tail"/>
</dbReference>
<evidence type="ECO:0000313" key="2">
    <source>
        <dbReference type="EMBL" id="SUZ90595.1"/>
    </source>
</evidence>
<dbReference type="Pfam" id="PF00932">
    <property type="entry name" value="LTD"/>
    <property type="match status" value="1"/>
</dbReference>
<gene>
    <name evidence="2" type="ORF">METZ01_LOCUS43449</name>
</gene>
<name>A0A381RFL5_9ZZZZ</name>
<reference evidence="2" key="1">
    <citation type="submission" date="2018-05" db="EMBL/GenBank/DDBJ databases">
        <authorList>
            <person name="Lanie J.A."/>
            <person name="Ng W.-L."/>
            <person name="Kazmierczak K.M."/>
            <person name="Andrzejewski T.M."/>
            <person name="Davidsen T.M."/>
            <person name="Wayne K.J."/>
            <person name="Tettelin H."/>
            <person name="Glass J.I."/>
            <person name="Rusch D."/>
            <person name="Podicherti R."/>
            <person name="Tsui H.-C.T."/>
            <person name="Winkler M.E."/>
        </authorList>
    </citation>
    <scope>NUCLEOTIDE SEQUENCE</scope>
</reference>
<dbReference type="PANTHER" id="PTHR40050:SF1">
    <property type="entry name" value="INNER SPORE COAT PROTEIN H"/>
    <property type="match status" value="1"/>
</dbReference>
<feature type="domain" description="LTD" evidence="1">
    <location>
        <begin position="544"/>
        <end position="668"/>
    </location>
</feature>
<dbReference type="EMBL" id="UINC01001907">
    <property type="protein sequence ID" value="SUZ90595.1"/>
    <property type="molecule type" value="Genomic_DNA"/>
</dbReference>
<dbReference type="InterPro" id="IPR014867">
    <property type="entry name" value="Spore_coat_CotH_CotH2/3/7"/>
</dbReference>
<dbReference type="InterPro" id="IPR001322">
    <property type="entry name" value="Lamin_tail_dom"/>
</dbReference>
<protein>
    <recommendedName>
        <fullName evidence="1">LTD domain-containing protein</fullName>
    </recommendedName>
</protein>
<sequence length="798" mass="91604">MFGAGVNVLKLNHLTRYDLNPMPSVFFAQQIRLYWLLLFIGTVLHGDDSWKVYDDSEIAVIQITLDPEDLQWMYENVQSDSLHPAAIHFQNTQIDEIVDSVGFRLRGNTSRVSAKKSFKIDFNHFFPGRDFFGLEKLNLNGEHNDPSIVRSKICWDLFQDIGMTASRAAHAEVYINDEYYGLYISVEHIDDSFLSRNYENDNGNLWKCLWPADLSYRGENPENYHPYYDDKRPYELKTNKDEYDFSKLARLIRIIHFSPDSLELVLNIKETIQYFAMNILTGSWDDYRFLKNNYYLYHNPSDDLIHWIPYDYDNTFSIDWFDIDWSAIDPYEYAVIDNDGRPLTDYMFDQTRYRNLLTHFIEFYSAMVFSPDSLELMLDILQQSLIPSAEDDLYRTYDYGFDMDDFIDSYGDTYENQHVKQGIMEFINTRLSALESQLSYGGTEPIIYDAIVTPGPVLTTEMIALNTAVFGPGGVDDVIYHYKKDDQTDWLTTALNPAPDTISRRVEDHDRWQAGTQITEPGLYQWYLTAIYDGEVDRYPVYGYRRIQVAEPWGGTEVQINELLAKNVLTNADESGEYDDWLELSSTAAGTIDLSGHYLTDKTDNLTKWQFPDSGMTLNPGEHLLVWCDEDQEQGELHTNFKLSSGGEFLAIVAPDAHTIIDSLTFPAQSDDVSYGRIGSVPDTWAYMEPTPGSANQALEIDPSPVVSGKFHLQKVFPNPFNPRLHINIRVAEPERLITLSLVSLLGQTVAVKHYESLPMGTSKLTVVPEKPAMSSGVYFLVVTDGDAVKKRKVLYLK</sequence>
<organism evidence="2">
    <name type="scientific">marine metagenome</name>
    <dbReference type="NCBI Taxonomy" id="408172"/>
    <lineage>
        <taxon>unclassified sequences</taxon>
        <taxon>metagenomes</taxon>
        <taxon>ecological metagenomes</taxon>
    </lineage>
</organism>